<dbReference type="SUPFAM" id="SSF89392">
    <property type="entry name" value="Prokaryotic lipoproteins and lipoprotein localization factors"/>
    <property type="match status" value="1"/>
</dbReference>
<keyword evidence="7" id="KW-1133">Transmembrane helix</keyword>
<dbReference type="AlphaFoldDB" id="A0A381TA47"/>
<keyword evidence="6" id="KW-0143">Chaperone</keyword>
<sequence>MFLKIKKNQTEWDLIINNRLSLFILIVFSHLFIASCVKDQWVGKTIVWADRLQTVEKLSDFRIQGSLSLVLESGSFIGNFDCKNRNASSEFIVRDYFGNLIFHDDPKNAKLQDMYSVFNISETDFGFIEGSKINFLNWLLAMPSGVNQEQLTFDDKGWLVEIKYPDWTIRYDSFQELNGIVLPRKILIFGQSFRLTLVTNRLEIV</sequence>
<evidence type="ECO:0000313" key="8">
    <source>
        <dbReference type="EMBL" id="SVA13062.1"/>
    </source>
</evidence>
<protein>
    <recommendedName>
        <fullName evidence="9">Outer-membrane lipoprotein LolB</fullName>
    </recommendedName>
</protein>
<gene>
    <name evidence="8" type="ORF">METZ01_LOCUS65916</name>
</gene>
<evidence type="ECO:0000256" key="4">
    <source>
        <dbReference type="ARBA" id="ARBA00022927"/>
    </source>
</evidence>
<comment type="subcellular location">
    <subcellularLocation>
        <location evidence="1">Cell outer membrane</location>
    </subcellularLocation>
</comment>
<keyword evidence="3" id="KW-0813">Transport</keyword>
<evidence type="ECO:0000256" key="5">
    <source>
        <dbReference type="ARBA" id="ARBA00023136"/>
    </source>
</evidence>
<dbReference type="Pfam" id="PF03550">
    <property type="entry name" value="LolB"/>
    <property type="match status" value="1"/>
</dbReference>
<name>A0A381TA47_9ZZZZ</name>
<evidence type="ECO:0000256" key="1">
    <source>
        <dbReference type="ARBA" id="ARBA00004442"/>
    </source>
</evidence>
<feature type="transmembrane region" description="Helical" evidence="7">
    <location>
        <begin position="20"/>
        <end position="37"/>
    </location>
</feature>
<dbReference type="InterPro" id="IPR029046">
    <property type="entry name" value="LolA/LolB/LppX"/>
</dbReference>
<proteinExistence type="predicted"/>
<organism evidence="8">
    <name type="scientific">marine metagenome</name>
    <dbReference type="NCBI Taxonomy" id="408172"/>
    <lineage>
        <taxon>unclassified sequences</taxon>
        <taxon>metagenomes</taxon>
        <taxon>ecological metagenomes</taxon>
    </lineage>
</organism>
<dbReference type="Gene3D" id="2.50.20.10">
    <property type="entry name" value="Lipoprotein localisation LolA/LolB/LppX"/>
    <property type="match status" value="1"/>
</dbReference>
<keyword evidence="7" id="KW-0812">Transmembrane</keyword>
<reference evidence="8" key="1">
    <citation type="submission" date="2018-05" db="EMBL/GenBank/DDBJ databases">
        <authorList>
            <person name="Lanie J.A."/>
            <person name="Ng W.-L."/>
            <person name="Kazmierczak K.M."/>
            <person name="Andrzejewski T.M."/>
            <person name="Davidsen T.M."/>
            <person name="Wayne K.J."/>
            <person name="Tettelin H."/>
            <person name="Glass J.I."/>
            <person name="Rusch D."/>
            <person name="Podicherti R."/>
            <person name="Tsui H.-C.T."/>
            <person name="Winkler M.E."/>
        </authorList>
    </citation>
    <scope>NUCLEOTIDE SEQUENCE</scope>
</reference>
<evidence type="ECO:0008006" key="9">
    <source>
        <dbReference type="Google" id="ProtNLM"/>
    </source>
</evidence>
<dbReference type="InterPro" id="IPR004565">
    <property type="entry name" value="OM_lipoprot_LolB"/>
</dbReference>
<evidence type="ECO:0000256" key="7">
    <source>
        <dbReference type="SAM" id="Phobius"/>
    </source>
</evidence>
<keyword evidence="5 7" id="KW-0472">Membrane</keyword>
<dbReference type="EMBL" id="UINC01004266">
    <property type="protein sequence ID" value="SVA13062.1"/>
    <property type="molecule type" value="Genomic_DNA"/>
</dbReference>
<dbReference type="GO" id="GO:0015031">
    <property type="term" value="P:protein transport"/>
    <property type="evidence" value="ECO:0007669"/>
    <property type="project" value="UniProtKB-KW"/>
</dbReference>
<evidence type="ECO:0000256" key="3">
    <source>
        <dbReference type="ARBA" id="ARBA00022448"/>
    </source>
</evidence>
<evidence type="ECO:0000256" key="2">
    <source>
        <dbReference type="ARBA" id="ARBA00011245"/>
    </source>
</evidence>
<dbReference type="GO" id="GO:0009279">
    <property type="term" value="C:cell outer membrane"/>
    <property type="evidence" value="ECO:0007669"/>
    <property type="project" value="UniProtKB-SubCell"/>
</dbReference>
<accession>A0A381TA47</accession>
<evidence type="ECO:0000256" key="6">
    <source>
        <dbReference type="ARBA" id="ARBA00023186"/>
    </source>
</evidence>
<comment type="subunit">
    <text evidence="2">Monomer.</text>
</comment>
<keyword evidence="4" id="KW-0653">Protein transport</keyword>